<dbReference type="EMBL" id="MJFZ01001247">
    <property type="protein sequence ID" value="RAW22650.1"/>
    <property type="molecule type" value="Genomic_DNA"/>
</dbReference>
<dbReference type="PANTHER" id="PTHR13510">
    <property type="entry name" value="FYVE-FINGER-CONTAINING RAB5 EFFECTOR PROTEIN RABENOSYN-5-RELATED"/>
    <property type="match status" value="1"/>
</dbReference>
<proteinExistence type="predicted"/>
<dbReference type="AlphaFoldDB" id="A0A329RDX0"/>
<reference evidence="2 3" key="1">
    <citation type="submission" date="2018-01" db="EMBL/GenBank/DDBJ databases">
        <title>Draft genome of the strawberry crown rot pathogen Phytophthora cactorum.</title>
        <authorList>
            <person name="Armitage A.D."/>
            <person name="Lysoe E."/>
            <person name="Nellist C.F."/>
            <person name="Harrison R.J."/>
            <person name="Brurberg M.B."/>
        </authorList>
    </citation>
    <scope>NUCLEOTIDE SEQUENCE [LARGE SCALE GENOMIC DNA]</scope>
    <source>
        <strain evidence="2 3">10300</strain>
    </source>
</reference>
<evidence type="ECO:0000259" key="1">
    <source>
        <dbReference type="Pfam" id="PF25597"/>
    </source>
</evidence>
<sequence>MEYMKVFGCSAYVHITEQYRDKLDARARLCMYLGIPDHKKGYRLMELNTHAIVYSRDVIFKEDEFPSLANLCLLARSGIEKHLPIRSMNVEVNYPPKPCVLSAAAANSLELLADQLVAETLSASDEFISRGCVVDKVQWKTLKKKDNITAYRSRSWRTSKSRPRISSADTDALAKSPEKPEFYPITEKNIKSALSSSYLGVSATCPEASDFKTRSLDVLEQKVMEKSRSDHVLMVFCTGSVPGSVEDAALGFLADTEARTKTRTSKCTDANVDDAKILARIEGPSFDDPFRFLGVKWLTLSTPGAAKYFIKSRDYLILESSGMALDSDGERFCYLLSHSIALDEVPEFESFGFARQTFSACHIIRPSDTEREVKVFSRGFTDSV</sequence>
<dbReference type="InterPro" id="IPR057670">
    <property type="entry name" value="SH3_retrovirus"/>
</dbReference>
<feature type="domain" description="Retroviral polymerase SH3-like" evidence="1">
    <location>
        <begin position="9"/>
        <end position="67"/>
    </location>
</feature>
<evidence type="ECO:0000313" key="2">
    <source>
        <dbReference type="EMBL" id="RAW22650.1"/>
    </source>
</evidence>
<dbReference type="InterPro" id="IPR023393">
    <property type="entry name" value="START-like_dom_sf"/>
</dbReference>
<feature type="non-terminal residue" evidence="2">
    <location>
        <position position="384"/>
    </location>
</feature>
<dbReference type="VEuPathDB" id="FungiDB:PC110_g20905"/>
<dbReference type="PANTHER" id="PTHR13510:SF44">
    <property type="entry name" value="RABENOSYN-5"/>
    <property type="match status" value="1"/>
</dbReference>
<keyword evidence="3" id="KW-1185">Reference proteome</keyword>
<dbReference type="Gene3D" id="3.30.530.20">
    <property type="match status" value="1"/>
</dbReference>
<dbReference type="OrthoDB" id="114078at2759"/>
<dbReference type="Pfam" id="PF25597">
    <property type="entry name" value="SH3_retrovirus"/>
    <property type="match status" value="1"/>
</dbReference>
<accession>A0A329RDX0</accession>
<protein>
    <recommendedName>
        <fullName evidence="1">Retroviral polymerase SH3-like domain-containing protein</fullName>
    </recommendedName>
</protein>
<dbReference type="Proteomes" id="UP000251314">
    <property type="component" value="Unassembled WGS sequence"/>
</dbReference>
<gene>
    <name evidence="2" type="ORF">PC110_g20905</name>
</gene>
<organism evidence="2 3">
    <name type="scientific">Phytophthora cactorum</name>
    <dbReference type="NCBI Taxonomy" id="29920"/>
    <lineage>
        <taxon>Eukaryota</taxon>
        <taxon>Sar</taxon>
        <taxon>Stramenopiles</taxon>
        <taxon>Oomycota</taxon>
        <taxon>Peronosporomycetes</taxon>
        <taxon>Peronosporales</taxon>
        <taxon>Peronosporaceae</taxon>
        <taxon>Phytophthora</taxon>
    </lineage>
</organism>
<dbReference type="InterPro" id="IPR052727">
    <property type="entry name" value="Rab4/Rab5_effector"/>
</dbReference>
<evidence type="ECO:0000313" key="3">
    <source>
        <dbReference type="Proteomes" id="UP000251314"/>
    </source>
</evidence>
<comment type="caution">
    <text evidence="2">The sequence shown here is derived from an EMBL/GenBank/DDBJ whole genome shotgun (WGS) entry which is preliminary data.</text>
</comment>
<name>A0A329RDX0_9STRA</name>